<organism evidence="1">
    <name type="scientific">Cacopsylla melanoneura</name>
    <dbReference type="NCBI Taxonomy" id="428564"/>
    <lineage>
        <taxon>Eukaryota</taxon>
        <taxon>Metazoa</taxon>
        <taxon>Ecdysozoa</taxon>
        <taxon>Arthropoda</taxon>
        <taxon>Hexapoda</taxon>
        <taxon>Insecta</taxon>
        <taxon>Pterygota</taxon>
        <taxon>Neoptera</taxon>
        <taxon>Paraneoptera</taxon>
        <taxon>Hemiptera</taxon>
        <taxon>Sternorrhyncha</taxon>
        <taxon>Psylloidea</taxon>
        <taxon>Psyllidae</taxon>
        <taxon>Psyllinae</taxon>
        <taxon>Cacopsylla</taxon>
    </lineage>
</organism>
<proteinExistence type="predicted"/>
<protein>
    <submittedName>
        <fullName evidence="1">Uncharacterized protein</fullName>
    </submittedName>
</protein>
<name>A0A8D8UJH4_9HEMI</name>
<reference evidence="1" key="1">
    <citation type="submission" date="2021-05" db="EMBL/GenBank/DDBJ databases">
        <authorList>
            <person name="Alioto T."/>
            <person name="Alioto T."/>
            <person name="Gomez Garrido J."/>
        </authorList>
    </citation>
    <scope>NUCLEOTIDE SEQUENCE</scope>
</reference>
<sequence length="150" mass="17334">MIVCVWFCGLPYKQVGTFVYNQRLLSDSMPRSARGLRIKFCHKFINRKEEKQSMSITTYLIVAKVSSRQAILRLLFLDILLLFRLRSWEEDTQRELSGTESKGGNILELNEEVLNDKPVEEPKECDNGTRQDHGEWETGGILLLNNLLNS</sequence>
<dbReference type="EMBL" id="HBUF01342758">
    <property type="protein sequence ID" value="CAG6705853.1"/>
    <property type="molecule type" value="Transcribed_RNA"/>
</dbReference>
<dbReference type="EMBL" id="HBUF01342757">
    <property type="protein sequence ID" value="CAG6705851.1"/>
    <property type="molecule type" value="Transcribed_RNA"/>
</dbReference>
<evidence type="ECO:0000313" key="1">
    <source>
        <dbReference type="EMBL" id="CAG6705855.1"/>
    </source>
</evidence>
<accession>A0A8D8UJH4</accession>
<dbReference type="AlphaFoldDB" id="A0A8D8UJH4"/>
<dbReference type="EMBL" id="HBUF01342759">
    <property type="protein sequence ID" value="CAG6705855.1"/>
    <property type="molecule type" value="Transcribed_RNA"/>
</dbReference>